<dbReference type="KEGG" id="epa:110254767"/>
<dbReference type="PANTHER" id="PTHR13947:SF37">
    <property type="entry name" value="LD18367P"/>
    <property type="match status" value="1"/>
</dbReference>
<dbReference type="Proteomes" id="UP000887567">
    <property type="component" value="Unplaced"/>
</dbReference>
<sequence length="242" mass="27526">MTVTLATGVKVMYPEDIVNYKRASPKRTQTSFNIRPFQVADTKTIQDVYLEAHNSFIFPAFEAGLQKPYINVPALLFVHCLTTITESLYIGIGLLFILVVGVYLSYRVKFMNHLNHSMTTDLHDIENFYQCGSDESSFWVAEIAGKVVGFVGMKQRDSTTIELQRLTVAPQYRRRGIGESLCRNVISFYKRKKFQQLILECTEVHFAGKSLYAKLGFNIDERIAAPFALSAITLEHYSLNLT</sequence>
<keyword evidence="2" id="KW-0812">Transmembrane</keyword>
<dbReference type="CDD" id="cd04301">
    <property type="entry name" value="NAT_SF"/>
    <property type="match status" value="1"/>
</dbReference>
<dbReference type="PROSITE" id="PS51186">
    <property type="entry name" value="GNAT"/>
    <property type="match status" value="1"/>
</dbReference>
<protein>
    <recommendedName>
        <fullName evidence="3">N-acetyltransferase domain-containing protein</fullName>
    </recommendedName>
</protein>
<keyword evidence="2" id="KW-0472">Membrane</keyword>
<keyword evidence="1" id="KW-0808">Transferase</keyword>
<name>A0A913YC36_EXADI</name>
<evidence type="ECO:0000259" key="3">
    <source>
        <dbReference type="PROSITE" id="PS51186"/>
    </source>
</evidence>
<dbReference type="InterPro" id="IPR050769">
    <property type="entry name" value="NAT_camello-type"/>
</dbReference>
<evidence type="ECO:0000256" key="2">
    <source>
        <dbReference type="SAM" id="Phobius"/>
    </source>
</evidence>
<dbReference type="InterPro" id="IPR000182">
    <property type="entry name" value="GNAT_dom"/>
</dbReference>
<dbReference type="GO" id="GO:0008080">
    <property type="term" value="F:N-acetyltransferase activity"/>
    <property type="evidence" value="ECO:0007669"/>
    <property type="project" value="InterPro"/>
</dbReference>
<keyword evidence="5" id="KW-1185">Reference proteome</keyword>
<evidence type="ECO:0000313" key="4">
    <source>
        <dbReference type="EnsemblMetazoa" id="XP_020917466.1"/>
    </source>
</evidence>
<organism evidence="4 5">
    <name type="scientific">Exaiptasia diaphana</name>
    <name type="common">Tropical sea anemone</name>
    <name type="synonym">Aiptasia pulchella</name>
    <dbReference type="NCBI Taxonomy" id="2652724"/>
    <lineage>
        <taxon>Eukaryota</taxon>
        <taxon>Metazoa</taxon>
        <taxon>Cnidaria</taxon>
        <taxon>Anthozoa</taxon>
        <taxon>Hexacorallia</taxon>
        <taxon>Actiniaria</taxon>
        <taxon>Aiptasiidae</taxon>
        <taxon>Exaiptasia</taxon>
    </lineage>
</organism>
<dbReference type="Pfam" id="PF00583">
    <property type="entry name" value="Acetyltransf_1"/>
    <property type="match status" value="1"/>
</dbReference>
<evidence type="ECO:0000256" key="1">
    <source>
        <dbReference type="ARBA" id="ARBA00022679"/>
    </source>
</evidence>
<reference evidence="4" key="1">
    <citation type="submission" date="2022-11" db="UniProtKB">
        <authorList>
            <consortium name="EnsemblMetazoa"/>
        </authorList>
    </citation>
    <scope>IDENTIFICATION</scope>
</reference>
<dbReference type="RefSeq" id="XP_020917466.1">
    <property type="nucleotide sequence ID" value="XM_021061807.2"/>
</dbReference>
<dbReference type="PANTHER" id="PTHR13947">
    <property type="entry name" value="GNAT FAMILY N-ACETYLTRANSFERASE"/>
    <property type="match status" value="1"/>
</dbReference>
<evidence type="ECO:0000313" key="5">
    <source>
        <dbReference type="Proteomes" id="UP000887567"/>
    </source>
</evidence>
<dbReference type="OrthoDB" id="41532at2759"/>
<dbReference type="GeneID" id="110254767"/>
<dbReference type="OMA" id="LECTEVH"/>
<dbReference type="AlphaFoldDB" id="A0A913YC36"/>
<dbReference type="InterPro" id="IPR016181">
    <property type="entry name" value="Acyl_CoA_acyltransferase"/>
</dbReference>
<dbReference type="SUPFAM" id="SSF55729">
    <property type="entry name" value="Acyl-CoA N-acyltransferases (Nat)"/>
    <property type="match status" value="1"/>
</dbReference>
<proteinExistence type="predicted"/>
<keyword evidence="2" id="KW-1133">Transmembrane helix</keyword>
<feature type="transmembrane region" description="Helical" evidence="2">
    <location>
        <begin position="88"/>
        <end position="106"/>
    </location>
</feature>
<accession>A0A913YC36</accession>
<dbReference type="EnsemblMetazoa" id="XM_021061807.2">
    <property type="protein sequence ID" value="XP_020917466.1"/>
    <property type="gene ID" value="LOC110254767"/>
</dbReference>
<dbReference type="Gene3D" id="3.40.630.30">
    <property type="match status" value="1"/>
</dbReference>
<feature type="domain" description="N-acetyltransferase" evidence="3">
    <location>
        <begin position="101"/>
        <end position="242"/>
    </location>
</feature>